<feature type="domain" description="Protein kinase" evidence="11">
    <location>
        <begin position="314"/>
        <end position="580"/>
    </location>
</feature>
<dbReference type="Proteomes" id="UP000886520">
    <property type="component" value="Chromosome 14"/>
</dbReference>
<dbReference type="PANTHER" id="PTHR45647:SF139">
    <property type="entry name" value="OS02G0152300 PROTEIN"/>
    <property type="match status" value="1"/>
</dbReference>
<dbReference type="EC" id="2.3.2.27" evidence="2"/>
<dbReference type="Pfam" id="PF07714">
    <property type="entry name" value="PK_Tyr_Ser-Thr"/>
    <property type="match status" value="1"/>
</dbReference>
<gene>
    <name evidence="12" type="ORF">GOP47_0014710</name>
</gene>
<dbReference type="Gene3D" id="3.30.200.20">
    <property type="entry name" value="Phosphorylase Kinase, domain 1"/>
    <property type="match status" value="1"/>
</dbReference>
<dbReference type="Gene3D" id="1.10.510.10">
    <property type="entry name" value="Transferase(Phosphotransferase) domain 1"/>
    <property type="match status" value="1"/>
</dbReference>
<dbReference type="SMART" id="SM00220">
    <property type="entry name" value="S_TKc"/>
    <property type="match status" value="1"/>
</dbReference>
<proteinExistence type="predicted"/>
<feature type="binding site" evidence="9">
    <location>
        <position position="341"/>
    </location>
    <ligand>
        <name>ATP</name>
        <dbReference type="ChEBI" id="CHEBI:30616"/>
    </ligand>
</feature>
<evidence type="ECO:0000256" key="3">
    <source>
        <dbReference type="ARBA" id="ARBA00022527"/>
    </source>
</evidence>
<accession>A0A9D4UMH9</accession>
<feature type="coiled-coil region" evidence="10">
    <location>
        <begin position="206"/>
        <end position="272"/>
    </location>
</feature>
<dbReference type="SUPFAM" id="SSF56112">
    <property type="entry name" value="Protein kinase-like (PK-like)"/>
    <property type="match status" value="1"/>
</dbReference>
<organism evidence="12 13">
    <name type="scientific">Adiantum capillus-veneris</name>
    <name type="common">Maidenhair fern</name>
    <dbReference type="NCBI Taxonomy" id="13818"/>
    <lineage>
        <taxon>Eukaryota</taxon>
        <taxon>Viridiplantae</taxon>
        <taxon>Streptophyta</taxon>
        <taxon>Embryophyta</taxon>
        <taxon>Tracheophyta</taxon>
        <taxon>Polypodiopsida</taxon>
        <taxon>Polypodiidae</taxon>
        <taxon>Polypodiales</taxon>
        <taxon>Pteridineae</taxon>
        <taxon>Pteridaceae</taxon>
        <taxon>Vittarioideae</taxon>
        <taxon>Adiantum</taxon>
    </lineage>
</organism>
<dbReference type="OrthoDB" id="4062651at2759"/>
<dbReference type="PROSITE" id="PS50011">
    <property type="entry name" value="PROTEIN_KINASE_DOM"/>
    <property type="match status" value="1"/>
</dbReference>
<dbReference type="PROSITE" id="PS00107">
    <property type="entry name" value="PROTEIN_KINASE_ATP"/>
    <property type="match status" value="1"/>
</dbReference>
<sequence length="584" mass="64848">MHYLGGSVPENKVSPEIVAAYRSDLLSQVKQDLQAHQRLCCKWKLRPEFVIVEDDNVASSLRDQISRLGANKFVLGKSTSTFLRKFKGRSIPDIILEDGSYPCTVFVISNGKLISMRSARVSPQSSLAVDSHASASLSYCNSNGFSNGALSSSRCSGSAYSAHDECNEKNILFWERGSSLDMASNSHCEDSYQQKNLPVTFNKSKVEQLEQHLQVARQMAAIAKKNAAWLNAYAKEEARMREQAVLEAEAAKEELAKQAKNLEATRLALEVEFQRRKDAEDQASRLASSGKENLANMKYRGYHFEELKIATDGFAPENRIGEGAYGHVYRGTLHHTAVAIKVLKKDSVQGPMQFQREVEFLSHMHHPNIVLLLGACPEQGCLVYECLANGSLEDRLLCKGNTVPLSWQTRCRIIREVATALLFLHSFKPNPYVHRDLKPANILLDQNFVSKLGDVGLVALASSNILYDVTQYKETTPVGTYAYIDPEYKRTGVFTPRSDVYAFGVVMLQILTAKSPLGLPTIVKAAFKENKLDMVLDASAGDWPLHVAADLSCIAIQLCRSKPKKRLDLKDVLPALEKLLGEFG</sequence>
<dbReference type="GO" id="GO:0005524">
    <property type="term" value="F:ATP binding"/>
    <property type="evidence" value="ECO:0007669"/>
    <property type="project" value="UniProtKB-UniRule"/>
</dbReference>
<evidence type="ECO:0000256" key="6">
    <source>
        <dbReference type="ARBA" id="ARBA00022777"/>
    </source>
</evidence>
<comment type="caution">
    <text evidence="12">The sequence shown here is derived from an EMBL/GenBank/DDBJ whole genome shotgun (WGS) entry which is preliminary data.</text>
</comment>
<keyword evidence="10" id="KW-0175">Coiled coil</keyword>
<evidence type="ECO:0000256" key="9">
    <source>
        <dbReference type="PROSITE-ProRule" id="PRU10141"/>
    </source>
</evidence>
<dbReference type="GO" id="GO:0061630">
    <property type="term" value="F:ubiquitin protein ligase activity"/>
    <property type="evidence" value="ECO:0007669"/>
    <property type="project" value="UniProtKB-EC"/>
</dbReference>
<dbReference type="InterPro" id="IPR008271">
    <property type="entry name" value="Ser/Thr_kinase_AS"/>
</dbReference>
<dbReference type="InterPro" id="IPR051348">
    <property type="entry name" value="U-box_ubiquitin_ligases"/>
</dbReference>
<dbReference type="FunFam" id="3.30.200.20:FF:000162">
    <property type="entry name" value="Adenine nucleotide alpha hydrolase-like domain kinase"/>
    <property type="match status" value="1"/>
</dbReference>
<dbReference type="PANTHER" id="PTHR45647">
    <property type="entry name" value="OS02G0152300 PROTEIN"/>
    <property type="match status" value="1"/>
</dbReference>
<dbReference type="EMBL" id="JABFUD020000014">
    <property type="protein sequence ID" value="KAI5070367.1"/>
    <property type="molecule type" value="Genomic_DNA"/>
</dbReference>
<keyword evidence="7" id="KW-0833">Ubl conjugation pathway</keyword>
<evidence type="ECO:0000256" key="1">
    <source>
        <dbReference type="ARBA" id="ARBA00000900"/>
    </source>
</evidence>
<keyword evidence="4" id="KW-0808">Transferase</keyword>
<evidence type="ECO:0000256" key="2">
    <source>
        <dbReference type="ARBA" id="ARBA00012483"/>
    </source>
</evidence>
<name>A0A9D4UMH9_ADICA</name>
<evidence type="ECO:0000256" key="4">
    <source>
        <dbReference type="ARBA" id="ARBA00022679"/>
    </source>
</evidence>
<dbReference type="InterPro" id="IPR000719">
    <property type="entry name" value="Prot_kinase_dom"/>
</dbReference>
<dbReference type="InterPro" id="IPR011009">
    <property type="entry name" value="Kinase-like_dom_sf"/>
</dbReference>
<dbReference type="AlphaFoldDB" id="A0A9D4UMH9"/>
<keyword evidence="6" id="KW-0418">Kinase</keyword>
<evidence type="ECO:0000313" key="13">
    <source>
        <dbReference type="Proteomes" id="UP000886520"/>
    </source>
</evidence>
<dbReference type="PROSITE" id="PS00108">
    <property type="entry name" value="PROTEIN_KINASE_ST"/>
    <property type="match status" value="1"/>
</dbReference>
<evidence type="ECO:0000256" key="5">
    <source>
        <dbReference type="ARBA" id="ARBA00022741"/>
    </source>
</evidence>
<evidence type="ECO:0000256" key="7">
    <source>
        <dbReference type="ARBA" id="ARBA00022786"/>
    </source>
</evidence>
<evidence type="ECO:0000313" key="12">
    <source>
        <dbReference type="EMBL" id="KAI5070367.1"/>
    </source>
</evidence>
<reference evidence="12" key="1">
    <citation type="submission" date="2021-01" db="EMBL/GenBank/DDBJ databases">
        <title>Adiantum capillus-veneris genome.</title>
        <authorList>
            <person name="Fang Y."/>
            <person name="Liao Q."/>
        </authorList>
    </citation>
    <scope>NUCLEOTIDE SEQUENCE</scope>
    <source>
        <strain evidence="12">H3</strain>
        <tissue evidence="12">Leaf</tissue>
    </source>
</reference>
<keyword evidence="3" id="KW-0723">Serine/threonine-protein kinase</keyword>
<comment type="catalytic activity">
    <reaction evidence="1">
        <text>S-ubiquitinyl-[E2 ubiquitin-conjugating enzyme]-L-cysteine + [acceptor protein]-L-lysine = [E2 ubiquitin-conjugating enzyme]-L-cysteine + N(6)-ubiquitinyl-[acceptor protein]-L-lysine.</text>
        <dbReference type="EC" id="2.3.2.27"/>
    </reaction>
</comment>
<dbReference type="InterPro" id="IPR001245">
    <property type="entry name" value="Ser-Thr/Tyr_kinase_cat_dom"/>
</dbReference>
<evidence type="ECO:0000259" key="11">
    <source>
        <dbReference type="PROSITE" id="PS50011"/>
    </source>
</evidence>
<protein>
    <recommendedName>
        <fullName evidence="2">RING-type E3 ubiquitin transferase</fullName>
        <ecNumber evidence="2">2.3.2.27</ecNumber>
    </recommendedName>
</protein>
<evidence type="ECO:0000256" key="8">
    <source>
        <dbReference type="ARBA" id="ARBA00022840"/>
    </source>
</evidence>
<keyword evidence="13" id="KW-1185">Reference proteome</keyword>
<dbReference type="InterPro" id="IPR017441">
    <property type="entry name" value="Protein_kinase_ATP_BS"/>
</dbReference>
<keyword evidence="8 9" id="KW-0067">ATP-binding</keyword>
<dbReference type="GO" id="GO:0004674">
    <property type="term" value="F:protein serine/threonine kinase activity"/>
    <property type="evidence" value="ECO:0007669"/>
    <property type="project" value="UniProtKB-KW"/>
</dbReference>
<evidence type="ECO:0000256" key="10">
    <source>
        <dbReference type="SAM" id="Coils"/>
    </source>
</evidence>
<keyword evidence="5 9" id="KW-0547">Nucleotide-binding</keyword>